<dbReference type="EMBL" id="AMRV01000002">
    <property type="protein sequence ID" value="EMD83866.1"/>
    <property type="molecule type" value="Genomic_DNA"/>
</dbReference>
<keyword evidence="7" id="KW-1185">Reference proteome</keyword>
<gene>
    <name evidence="3" type="primary">rlpA</name>
    <name evidence="6" type="ORF">C725_0838</name>
</gene>
<dbReference type="GO" id="GO:0008932">
    <property type="term" value="F:lytic endotransglycosylase activity"/>
    <property type="evidence" value="ECO:0007669"/>
    <property type="project" value="UniProtKB-UniRule"/>
</dbReference>
<dbReference type="InterPro" id="IPR034718">
    <property type="entry name" value="RlpA"/>
</dbReference>
<keyword evidence="6" id="KW-0449">Lipoprotein</keyword>
<comment type="similarity">
    <text evidence="3 4">Belongs to the RlpA family.</text>
</comment>
<protein>
    <recommendedName>
        <fullName evidence="3">Endolytic peptidoglycan transglycosylase RlpA</fullName>
        <ecNumber evidence="3">4.2.2.-</ecNumber>
    </recommendedName>
</protein>
<dbReference type="PANTHER" id="PTHR34183">
    <property type="entry name" value="ENDOLYTIC PEPTIDOGLYCAN TRANSGLYCOSYLASE RLPA"/>
    <property type="match status" value="1"/>
</dbReference>
<dbReference type="Proteomes" id="UP000011717">
    <property type="component" value="Unassembled WGS sequence"/>
</dbReference>
<dbReference type="RefSeq" id="WP_008600351.1">
    <property type="nucleotide sequence ID" value="NZ_AMRV01000002.1"/>
</dbReference>
<name>M2TQ44_9SPHN</name>
<organism evidence="6 7">
    <name type="scientific">Pacificimonas flava</name>
    <dbReference type="NCBI Taxonomy" id="1234595"/>
    <lineage>
        <taxon>Bacteria</taxon>
        <taxon>Pseudomonadati</taxon>
        <taxon>Pseudomonadota</taxon>
        <taxon>Alphaproteobacteria</taxon>
        <taxon>Sphingomonadales</taxon>
        <taxon>Sphingosinicellaceae</taxon>
        <taxon>Pacificimonas</taxon>
    </lineage>
</organism>
<evidence type="ECO:0000256" key="4">
    <source>
        <dbReference type="RuleBase" id="RU003495"/>
    </source>
</evidence>
<comment type="function">
    <text evidence="3">Lytic transglycosylase with a strong preference for naked glycan strands that lack stem peptides.</text>
</comment>
<feature type="domain" description="RlpA-like protein double-psi beta-barrel" evidence="5">
    <location>
        <begin position="94"/>
        <end position="181"/>
    </location>
</feature>
<dbReference type="InterPro" id="IPR012997">
    <property type="entry name" value="RplA"/>
</dbReference>
<dbReference type="GO" id="GO:0071555">
    <property type="term" value="P:cell wall organization"/>
    <property type="evidence" value="ECO:0007669"/>
    <property type="project" value="UniProtKB-KW"/>
</dbReference>
<evidence type="ECO:0000313" key="6">
    <source>
        <dbReference type="EMBL" id="EMD83866.1"/>
    </source>
</evidence>
<dbReference type="NCBIfam" id="TIGR00413">
    <property type="entry name" value="rlpA"/>
    <property type="match status" value="1"/>
</dbReference>
<keyword evidence="1 3" id="KW-0456">Lyase</keyword>
<evidence type="ECO:0000313" key="7">
    <source>
        <dbReference type="Proteomes" id="UP000011717"/>
    </source>
</evidence>
<accession>M2TQ44</accession>
<dbReference type="InterPro" id="IPR009009">
    <property type="entry name" value="RlpA-like_DPBB"/>
</dbReference>
<evidence type="ECO:0000256" key="1">
    <source>
        <dbReference type="ARBA" id="ARBA00023239"/>
    </source>
</evidence>
<evidence type="ECO:0000259" key="5">
    <source>
        <dbReference type="Pfam" id="PF03330"/>
    </source>
</evidence>
<dbReference type="HAMAP" id="MF_02071">
    <property type="entry name" value="RlpA"/>
    <property type="match status" value="1"/>
</dbReference>
<comment type="caution">
    <text evidence="6">The sequence shown here is derived from an EMBL/GenBank/DDBJ whole genome shotgun (WGS) entry which is preliminary data.</text>
</comment>
<dbReference type="InterPro" id="IPR036908">
    <property type="entry name" value="RlpA-like_sf"/>
</dbReference>
<evidence type="ECO:0000256" key="3">
    <source>
        <dbReference type="HAMAP-Rule" id="MF_02071"/>
    </source>
</evidence>
<proteinExistence type="inferred from homology"/>
<evidence type="ECO:0000256" key="2">
    <source>
        <dbReference type="ARBA" id="ARBA00023316"/>
    </source>
</evidence>
<dbReference type="AlphaFoldDB" id="M2TQ44"/>
<dbReference type="SUPFAM" id="SSF50685">
    <property type="entry name" value="Barwin-like endoglucanases"/>
    <property type="match status" value="1"/>
</dbReference>
<dbReference type="EC" id="4.2.2.-" evidence="3"/>
<dbReference type="PANTHER" id="PTHR34183:SF8">
    <property type="entry name" value="ENDOLYTIC PEPTIDOGLYCAN TRANSGLYCOSYLASE RLPA-RELATED"/>
    <property type="match status" value="1"/>
</dbReference>
<sequence length="188" mass="19460">MNIASIPALGLPGKRGVAAAFLILSTPLLAFTDLEPVPGTVATPLVGGMHEVQDSQPLGQENAATAAMIVPEETVVAEAATTDDLTAAAEVVGDGVASYYGKRFAGRPTASGERFDPAQMTAAHRTLPFGSMVRVVDERTGNAVVVRINDRGPFHGGRVIDLSRAAAEEIGMVRAGKAEVRLELLAAS</sequence>
<dbReference type="Pfam" id="PF03330">
    <property type="entry name" value="DPBB_1"/>
    <property type="match status" value="1"/>
</dbReference>
<dbReference type="Gene3D" id="2.40.40.10">
    <property type="entry name" value="RlpA-like domain"/>
    <property type="match status" value="1"/>
</dbReference>
<reference evidence="6 7" key="1">
    <citation type="journal article" date="2013" name="Genome Announc.">
        <title>Draft Genome Sequence of Strain JLT2015T, Belonging to the Family Sphingomonadaceae of the Alphaproteobacteria.</title>
        <authorList>
            <person name="Tang K."/>
            <person name="Liu K."/>
            <person name="Li S."/>
            <person name="Jiao N."/>
        </authorList>
    </citation>
    <scope>NUCLEOTIDE SEQUENCE [LARGE SCALE GENOMIC DNA]</scope>
    <source>
        <strain evidence="6 7">JLT2015</strain>
    </source>
</reference>
<dbReference type="GO" id="GO:0000270">
    <property type="term" value="P:peptidoglycan metabolic process"/>
    <property type="evidence" value="ECO:0007669"/>
    <property type="project" value="UniProtKB-UniRule"/>
</dbReference>
<dbReference type="CDD" id="cd22268">
    <property type="entry name" value="DPBB_RlpA-like"/>
    <property type="match status" value="1"/>
</dbReference>
<keyword evidence="2 3" id="KW-0961">Cell wall biogenesis/degradation</keyword>